<proteinExistence type="predicted"/>
<keyword evidence="1" id="KW-0812">Transmembrane</keyword>
<dbReference type="OrthoDB" id="370908at2759"/>
<evidence type="ECO:0000313" key="2">
    <source>
        <dbReference type="EMBL" id="SCP03866.1"/>
    </source>
</evidence>
<evidence type="ECO:0000256" key="1">
    <source>
        <dbReference type="SAM" id="Phobius"/>
    </source>
</evidence>
<dbReference type="EMBL" id="LT594587">
    <property type="protein sequence ID" value="SCP03866.1"/>
    <property type="molecule type" value="Genomic_DNA"/>
</dbReference>
<keyword evidence="3" id="KW-1185">Reference proteome</keyword>
<protein>
    <submittedName>
        <fullName evidence="2">Uncharacterized protein</fullName>
    </submittedName>
</protein>
<keyword evidence="1" id="KW-1133">Transmembrane helix</keyword>
<feature type="transmembrane region" description="Helical" evidence="1">
    <location>
        <begin position="38"/>
        <end position="61"/>
    </location>
</feature>
<keyword evidence="1" id="KW-0472">Membrane</keyword>
<organism evidence="2 3">
    <name type="scientific">Plasmodium ovale</name>
    <name type="common">malaria parasite P. ovale</name>
    <dbReference type="NCBI Taxonomy" id="36330"/>
    <lineage>
        <taxon>Eukaryota</taxon>
        <taxon>Sar</taxon>
        <taxon>Alveolata</taxon>
        <taxon>Apicomplexa</taxon>
        <taxon>Aconoidasida</taxon>
        <taxon>Haemosporida</taxon>
        <taxon>Plasmodiidae</taxon>
        <taxon>Plasmodium</taxon>
        <taxon>Plasmodium (Plasmodium)</taxon>
    </lineage>
</organism>
<dbReference type="VEuPathDB" id="PlasmoDB:PocGH01_06016600"/>
<dbReference type="AlphaFoldDB" id="A0A1D3TG05"/>
<reference evidence="2 3" key="1">
    <citation type="submission" date="2016-06" db="EMBL/GenBank/DDBJ databases">
        <authorList>
            <consortium name="Pathogen Informatics"/>
        </authorList>
    </citation>
    <scope>NUCLEOTIDE SEQUENCE [LARGE SCALE GENOMIC DNA]</scope>
    <source>
        <strain evidence="2">PocGH01</strain>
    </source>
</reference>
<sequence length="97" mass="11676">MIGKRSHVKKRNFKILLERRIILSHDGEKNTDKSIGAFYGLCLICLSLTIMMLPSFFFFFNMHPYTFYYYIVTVSTVPIYILYKYFTWISLQLFKYS</sequence>
<accession>A0A1D3TG05</accession>
<dbReference type="Proteomes" id="UP000242942">
    <property type="component" value="Chromosome 6"/>
</dbReference>
<feature type="transmembrane region" description="Helical" evidence="1">
    <location>
        <begin position="67"/>
        <end position="86"/>
    </location>
</feature>
<evidence type="ECO:0000313" key="3">
    <source>
        <dbReference type="Proteomes" id="UP000242942"/>
    </source>
</evidence>
<gene>
    <name evidence="2" type="primary">PocGH01_06016600</name>
    <name evidence="2" type="ORF">POCGH01_06016600</name>
</gene>
<name>A0A1D3TG05_PLAOA</name>